<accession>A0A7X4KJ99</accession>
<dbReference type="GO" id="GO:0003700">
    <property type="term" value="F:DNA-binding transcription factor activity"/>
    <property type="evidence" value="ECO:0007669"/>
    <property type="project" value="InterPro"/>
</dbReference>
<evidence type="ECO:0000256" key="2">
    <source>
        <dbReference type="ARBA" id="ARBA00023125"/>
    </source>
</evidence>
<dbReference type="InterPro" id="IPR009057">
    <property type="entry name" value="Homeodomain-like_sf"/>
</dbReference>
<dbReference type="Proteomes" id="UP000469734">
    <property type="component" value="Unassembled WGS sequence"/>
</dbReference>
<dbReference type="EMBL" id="WWCR01000040">
    <property type="protein sequence ID" value="MYM75504.1"/>
    <property type="molecule type" value="Genomic_DNA"/>
</dbReference>
<dbReference type="PROSITE" id="PS00041">
    <property type="entry name" value="HTH_ARAC_FAMILY_1"/>
    <property type="match status" value="1"/>
</dbReference>
<feature type="domain" description="HTH araC/xylS-type" evidence="4">
    <location>
        <begin position="198"/>
        <end position="296"/>
    </location>
</feature>
<evidence type="ECO:0000313" key="5">
    <source>
        <dbReference type="EMBL" id="MYM75504.1"/>
    </source>
</evidence>
<dbReference type="InterPro" id="IPR050204">
    <property type="entry name" value="AraC_XylS_family_regulators"/>
</dbReference>
<dbReference type="PANTHER" id="PTHR46796">
    <property type="entry name" value="HTH-TYPE TRANSCRIPTIONAL ACTIVATOR RHAS-RELATED"/>
    <property type="match status" value="1"/>
</dbReference>
<proteinExistence type="predicted"/>
<evidence type="ECO:0000256" key="1">
    <source>
        <dbReference type="ARBA" id="ARBA00023015"/>
    </source>
</evidence>
<evidence type="ECO:0000259" key="4">
    <source>
        <dbReference type="PROSITE" id="PS01124"/>
    </source>
</evidence>
<comment type="caution">
    <text evidence="5">The sequence shown here is derived from an EMBL/GenBank/DDBJ whole genome shotgun (WGS) entry which is preliminary data.</text>
</comment>
<protein>
    <submittedName>
        <fullName evidence="5">Helix-turn-helix domain-containing protein</fullName>
    </submittedName>
</protein>
<dbReference type="RefSeq" id="WP_161052178.1">
    <property type="nucleotide sequence ID" value="NZ_WWCR01000040.1"/>
</dbReference>
<sequence length="301" mass="32715">MERAYGETMGDYFAEQQAALQIRSAALDHHVAVTHMRYDGPGTGFTDPVPPQPALLMAVQLKPLLKHNLWVDGKDMRVKPYPAGALTMMDLQASPMANLASSYNCVQLYFARGALDALSEAEGVARFGEIPLINGGEDTILAHLAQMAVFAVSHVGPATPLFLETMALSVHRHLLKQYFGRAPASTAVRGGLAGWQERRVKEYIEAHLQTGIGLLALAEQAQLSPSQFGRAFKASVGITPHQWIISRRLARARALIAQPHLSLAEVARLCGFADPSHLAREFRKSEGVSASAWRKAFAING</sequence>
<dbReference type="InterPro" id="IPR018062">
    <property type="entry name" value="HTH_AraC-typ_CS"/>
</dbReference>
<dbReference type="Pfam" id="PF12833">
    <property type="entry name" value="HTH_18"/>
    <property type="match status" value="1"/>
</dbReference>
<dbReference type="SUPFAM" id="SSF46689">
    <property type="entry name" value="Homeodomain-like"/>
    <property type="match status" value="2"/>
</dbReference>
<evidence type="ECO:0000313" key="6">
    <source>
        <dbReference type="Proteomes" id="UP000469734"/>
    </source>
</evidence>
<dbReference type="GO" id="GO:0043565">
    <property type="term" value="F:sequence-specific DNA binding"/>
    <property type="evidence" value="ECO:0007669"/>
    <property type="project" value="InterPro"/>
</dbReference>
<evidence type="ECO:0000256" key="3">
    <source>
        <dbReference type="ARBA" id="ARBA00023163"/>
    </source>
</evidence>
<keyword evidence="3" id="KW-0804">Transcription</keyword>
<dbReference type="PANTHER" id="PTHR46796:SF14">
    <property type="entry name" value="TRANSCRIPTIONAL REGULATORY PROTEIN"/>
    <property type="match status" value="1"/>
</dbReference>
<gene>
    <name evidence="5" type="ORF">GTP56_25380</name>
</gene>
<dbReference type="Gene3D" id="1.10.10.60">
    <property type="entry name" value="Homeodomain-like"/>
    <property type="match status" value="1"/>
</dbReference>
<keyword evidence="2" id="KW-0238">DNA-binding</keyword>
<dbReference type="SMART" id="SM00342">
    <property type="entry name" value="HTH_ARAC"/>
    <property type="match status" value="1"/>
</dbReference>
<reference evidence="5 6" key="1">
    <citation type="submission" date="2019-12" db="EMBL/GenBank/DDBJ databases">
        <title>Novel species isolated from a subtropical stream in China.</title>
        <authorList>
            <person name="Lu H."/>
        </authorList>
    </citation>
    <scope>NUCLEOTIDE SEQUENCE [LARGE SCALE GENOMIC DNA]</scope>
    <source>
        <strain evidence="5 6">FT134W</strain>
    </source>
</reference>
<organism evidence="5 6">
    <name type="scientific">Duganella margarita</name>
    <dbReference type="NCBI Taxonomy" id="2692170"/>
    <lineage>
        <taxon>Bacteria</taxon>
        <taxon>Pseudomonadati</taxon>
        <taxon>Pseudomonadota</taxon>
        <taxon>Betaproteobacteria</taxon>
        <taxon>Burkholderiales</taxon>
        <taxon>Oxalobacteraceae</taxon>
        <taxon>Telluria group</taxon>
        <taxon>Duganella</taxon>
    </lineage>
</organism>
<name>A0A7X4KJ99_9BURK</name>
<dbReference type="InterPro" id="IPR018060">
    <property type="entry name" value="HTH_AraC"/>
</dbReference>
<keyword evidence="1" id="KW-0805">Transcription regulation</keyword>
<dbReference type="PROSITE" id="PS01124">
    <property type="entry name" value="HTH_ARAC_FAMILY_2"/>
    <property type="match status" value="1"/>
</dbReference>
<dbReference type="AlphaFoldDB" id="A0A7X4KJ99"/>